<dbReference type="Proteomes" id="UP000488776">
    <property type="component" value="Unassembled WGS sequence"/>
</dbReference>
<reference evidence="4 9" key="4">
    <citation type="submission" date="2020-02" db="EMBL/GenBank/DDBJ databases">
        <title>Antibiotic susceptibility profiles of lactic acid bacteria isolated from the human vagina and genetic basis of atypical resistances.</title>
        <authorList>
            <person name="Sirichoat A."/>
            <person name="Florez A.B."/>
            <person name="Vazquez L."/>
            <person name="Buppasiri P."/>
            <person name="Panya M."/>
            <person name="Lulitanond V."/>
            <person name="Mayo B."/>
        </authorList>
    </citation>
    <scope>NUCLEOTIDE SEQUENCE [LARGE SCALE GENOMIC DNA]</scope>
    <source>
        <strain evidence="4 9">VA07-1AN</strain>
    </source>
</reference>
<dbReference type="EMBL" id="JAAJBJ010000004">
    <property type="protein sequence ID" value="NGG36346.1"/>
    <property type="molecule type" value="Genomic_DNA"/>
</dbReference>
<feature type="region of interest" description="Disordered" evidence="1">
    <location>
        <begin position="116"/>
        <end position="136"/>
    </location>
</feature>
<dbReference type="Proteomes" id="UP000451386">
    <property type="component" value="Unassembled WGS sequence"/>
</dbReference>
<gene>
    <name evidence="5" type="ORF">DW137_00950</name>
    <name evidence="4" type="ORF">G5T23_04705</name>
    <name evidence="2" type="ORF">GBA83_02110</name>
    <name evidence="3" type="ORF">HMPREF3196_02089</name>
</gene>
<evidence type="ECO:0000313" key="8">
    <source>
        <dbReference type="Proteomes" id="UP000451386"/>
    </source>
</evidence>
<reference evidence="2 8" key="3">
    <citation type="journal article" date="2019" name="Nat. Med.">
        <title>A library of human gut bacterial isolates paired with longitudinal multiomics data enables mechanistic microbiome research.</title>
        <authorList>
            <person name="Poyet M."/>
            <person name="Groussin M."/>
            <person name="Gibbons S.M."/>
            <person name="Avila-Pacheco J."/>
            <person name="Jiang X."/>
            <person name="Kearney S.M."/>
            <person name="Perrotta A.R."/>
            <person name="Berdy B."/>
            <person name="Zhao S."/>
            <person name="Lieberman T.D."/>
            <person name="Swanson P.K."/>
            <person name="Smith M."/>
            <person name="Roesemann S."/>
            <person name="Alexander J.E."/>
            <person name="Rich S.A."/>
            <person name="Livny J."/>
            <person name="Vlamakis H."/>
            <person name="Clish C."/>
            <person name="Bullock K."/>
            <person name="Deik A."/>
            <person name="Scott J."/>
            <person name="Pierce K.A."/>
            <person name="Xavier R.J."/>
            <person name="Alm E.J."/>
        </authorList>
    </citation>
    <scope>NUCLEOTIDE SEQUENCE [LARGE SCALE GENOMIC DNA]</scope>
    <source>
        <strain evidence="2 8">BIOML-A13</strain>
    </source>
</reference>
<evidence type="ECO:0000313" key="7">
    <source>
        <dbReference type="Proteomes" id="UP000283727"/>
    </source>
</evidence>
<dbReference type="InterPro" id="IPR009293">
    <property type="entry name" value="UPF0478"/>
</dbReference>
<dbReference type="OMA" id="FGYGVRK"/>
<sequence length="136" mass="14224">MGVGQIAGLIAAIAFAVLAGFMIYPLIRLGKLFDQIADTVRESGEHAIPALDEGVTTVKQVNKSLEDVNRISAAASSTANNVGALTDLYGSFLGKPVIKIASFFYALKSTAQSFVAKKSTGRDSVEGSGQQESKAQ</sequence>
<feature type="compositionally biased region" description="Polar residues" evidence="1">
    <location>
        <begin position="127"/>
        <end position="136"/>
    </location>
</feature>
<organism evidence="5 7">
    <name type="scientific">Bifidobacterium bifidum</name>
    <dbReference type="NCBI Taxonomy" id="1681"/>
    <lineage>
        <taxon>Bacteria</taxon>
        <taxon>Bacillati</taxon>
        <taxon>Actinomycetota</taxon>
        <taxon>Actinomycetes</taxon>
        <taxon>Bifidobacteriales</taxon>
        <taxon>Bifidobacteriaceae</taxon>
        <taxon>Bifidobacterium</taxon>
    </lineage>
</organism>
<reference evidence="3 6" key="1">
    <citation type="submission" date="2016-01" db="EMBL/GenBank/DDBJ databases">
        <authorList>
            <person name="Oliw E.H."/>
        </authorList>
    </citation>
    <scope>NUCLEOTIDE SEQUENCE [LARGE SCALE GENOMIC DNA]</scope>
    <source>
        <strain evidence="3 6">MJR8628B</strain>
    </source>
</reference>
<dbReference type="EMBL" id="QRLR01000001">
    <property type="protein sequence ID" value="RHJ24663.1"/>
    <property type="molecule type" value="Genomic_DNA"/>
</dbReference>
<evidence type="ECO:0000313" key="6">
    <source>
        <dbReference type="Proteomes" id="UP000070092"/>
    </source>
</evidence>
<dbReference type="EMBL" id="WDOP01000001">
    <property type="protein sequence ID" value="KAB7487667.1"/>
    <property type="molecule type" value="Genomic_DNA"/>
</dbReference>
<comment type="caution">
    <text evidence="5">The sequence shown here is derived from an EMBL/GenBank/DDBJ whole genome shotgun (WGS) entry which is preliminary data.</text>
</comment>
<dbReference type="Proteomes" id="UP000283727">
    <property type="component" value="Unassembled WGS sequence"/>
</dbReference>
<evidence type="ECO:0000313" key="5">
    <source>
        <dbReference type="EMBL" id="RHJ24663.1"/>
    </source>
</evidence>
<evidence type="ECO:0000256" key="1">
    <source>
        <dbReference type="SAM" id="MobiDB-lite"/>
    </source>
</evidence>
<protein>
    <submittedName>
        <fullName evidence="5">DUF948 domain-containing protein</fullName>
    </submittedName>
</protein>
<evidence type="ECO:0000313" key="3">
    <source>
        <dbReference type="EMBL" id="KWZ79936.1"/>
    </source>
</evidence>
<evidence type="ECO:0000313" key="4">
    <source>
        <dbReference type="EMBL" id="NGG36346.1"/>
    </source>
</evidence>
<dbReference type="Pfam" id="PF06103">
    <property type="entry name" value="DUF948"/>
    <property type="match status" value="1"/>
</dbReference>
<name>A0A0H2PIR0_BIFBI</name>
<dbReference type="GeneID" id="93092447"/>
<dbReference type="AlphaFoldDB" id="A0A0H2PIR0"/>
<proteinExistence type="predicted"/>
<evidence type="ECO:0000313" key="9">
    <source>
        <dbReference type="Proteomes" id="UP000488776"/>
    </source>
</evidence>
<dbReference type="RefSeq" id="WP_003812859.1">
    <property type="nucleotide sequence ID" value="NZ_AP018132.1"/>
</dbReference>
<reference evidence="5 7" key="2">
    <citation type="submission" date="2018-08" db="EMBL/GenBank/DDBJ databases">
        <title>A genome reference for cultivated species of the human gut microbiota.</title>
        <authorList>
            <person name="Zou Y."/>
            <person name="Xue W."/>
            <person name="Luo G."/>
        </authorList>
    </citation>
    <scope>NUCLEOTIDE SEQUENCE [LARGE SCALE GENOMIC DNA]</scope>
    <source>
        <strain evidence="5 7">AM12-10</strain>
    </source>
</reference>
<dbReference type="PATRIC" id="fig|1681.23.peg.1371"/>
<evidence type="ECO:0000313" key="2">
    <source>
        <dbReference type="EMBL" id="KAB7487667.1"/>
    </source>
</evidence>
<accession>A0A0H2PIR0</accession>
<dbReference type="Proteomes" id="UP000070092">
    <property type="component" value="Unassembled WGS sequence"/>
</dbReference>
<dbReference type="EMBL" id="LRPO01000059">
    <property type="protein sequence ID" value="KWZ79936.1"/>
    <property type="molecule type" value="Genomic_DNA"/>
</dbReference>